<dbReference type="Proteomes" id="UP000215596">
    <property type="component" value="Unassembled WGS sequence"/>
</dbReference>
<reference evidence="3 4" key="1">
    <citation type="submission" date="2017-07" db="EMBL/GenBank/DDBJ databases">
        <title>Isolation and whole genome analysis of endospore-forming bacteria from heroin.</title>
        <authorList>
            <person name="Kalinowski J."/>
            <person name="Ahrens B."/>
            <person name="Al-Dilaimi A."/>
            <person name="Winkler A."/>
            <person name="Wibberg D."/>
            <person name="Schleenbecker U."/>
            <person name="Ruckert C."/>
            <person name="Wolfel R."/>
            <person name="Grass G."/>
        </authorList>
    </citation>
    <scope>NUCLEOTIDE SEQUENCE [LARGE SCALE GENOMIC DNA]</scope>
    <source>
        <strain evidence="3 4">7537-G1</strain>
    </source>
</reference>
<gene>
    <name evidence="3" type="ORF">CHH67_08860</name>
</gene>
<comment type="caution">
    <text evidence="3">The sequence shown here is derived from an EMBL/GenBank/DDBJ whole genome shotgun (WGS) entry which is preliminary data.</text>
</comment>
<dbReference type="PROSITE" id="PS50987">
    <property type="entry name" value="HTH_ARSR_2"/>
    <property type="match status" value="1"/>
</dbReference>
<dbReference type="RefSeq" id="WP_095264814.1">
    <property type="nucleotide sequence ID" value="NZ_NPBY01000028.1"/>
</dbReference>
<dbReference type="Gene3D" id="1.10.10.10">
    <property type="entry name" value="Winged helix-like DNA-binding domain superfamily/Winged helix DNA-binding domain"/>
    <property type="match status" value="1"/>
</dbReference>
<feature type="domain" description="HTH arsR-type" evidence="2">
    <location>
        <begin position="209"/>
        <end position="304"/>
    </location>
</feature>
<keyword evidence="1" id="KW-0238">DNA-binding</keyword>
<dbReference type="InterPro" id="IPR001845">
    <property type="entry name" value="HTH_ArsR_DNA-bd_dom"/>
</dbReference>
<dbReference type="Pfam" id="PF01022">
    <property type="entry name" value="HTH_5"/>
    <property type="match status" value="1"/>
</dbReference>
<dbReference type="SUPFAM" id="SSF46785">
    <property type="entry name" value="Winged helix' DNA-binding domain"/>
    <property type="match status" value="1"/>
</dbReference>
<evidence type="ECO:0000313" key="3">
    <source>
        <dbReference type="EMBL" id="PAD77740.1"/>
    </source>
</evidence>
<evidence type="ECO:0000256" key="1">
    <source>
        <dbReference type="ARBA" id="ARBA00023125"/>
    </source>
</evidence>
<dbReference type="GO" id="GO:0003700">
    <property type="term" value="F:DNA-binding transcription factor activity"/>
    <property type="evidence" value="ECO:0007669"/>
    <property type="project" value="InterPro"/>
</dbReference>
<dbReference type="GO" id="GO:0003677">
    <property type="term" value="F:DNA binding"/>
    <property type="evidence" value="ECO:0007669"/>
    <property type="project" value="UniProtKB-KW"/>
</dbReference>
<dbReference type="InterPro" id="IPR036390">
    <property type="entry name" value="WH_DNA-bd_sf"/>
</dbReference>
<dbReference type="InterPro" id="IPR011991">
    <property type="entry name" value="ArsR-like_HTH"/>
</dbReference>
<dbReference type="OrthoDB" id="2646147at2"/>
<protein>
    <submittedName>
        <fullName evidence="3">Transcriptional regulator</fullName>
    </submittedName>
</protein>
<evidence type="ECO:0000313" key="4">
    <source>
        <dbReference type="Proteomes" id="UP000215596"/>
    </source>
</evidence>
<dbReference type="AlphaFoldDB" id="A0A268EX95"/>
<dbReference type="InterPro" id="IPR036388">
    <property type="entry name" value="WH-like_DNA-bd_sf"/>
</dbReference>
<dbReference type="CDD" id="cd00090">
    <property type="entry name" value="HTH_ARSR"/>
    <property type="match status" value="1"/>
</dbReference>
<evidence type="ECO:0000259" key="2">
    <source>
        <dbReference type="PROSITE" id="PS50987"/>
    </source>
</evidence>
<accession>A0A268EX95</accession>
<dbReference type="SMART" id="SM00418">
    <property type="entry name" value="HTH_ARSR"/>
    <property type="match status" value="1"/>
</dbReference>
<name>A0A268EX95_9BACL</name>
<sequence length="311" mass="35534">MSYQLEISFRPVNEMINSLHTYLCKSWHKRIDLGPDWARNVEAKLSPEFADQLNKTAMDLEWKLLYLLVYVSPSKDSTQGFLSWLKNLTLGELYEVLSPYVQTFPENFGAARDRLHDMLTAWNDAYFTHVDSGIISALQAEAEEKSALQGLNAYETASALTNGFCFEPVQGLEKLVLVPQYHFQPGNIIYSFGSVTVCHYAARIEPPSEADEPSLQLYRLLRSLSEKSRLRILHFLRDEPRTFIEVVRHLGISKGITHDHIFNLRSAGLLNAHVVGETVSTYSLRLERIRQIEEGLLDYLGFHANLLMPSR</sequence>
<organism evidence="3 4">
    <name type="scientific">Paenibacillus campinasensis</name>
    <dbReference type="NCBI Taxonomy" id="66347"/>
    <lineage>
        <taxon>Bacteria</taxon>
        <taxon>Bacillati</taxon>
        <taxon>Bacillota</taxon>
        <taxon>Bacilli</taxon>
        <taxon>Bacillales</taxon>
        <taxon>Paenibacillaceae</taxon>
        <taxon>Paenibacillus</taxon>
    </lineage>
</organism>
<proteinExistence type="predicted"/>
<dbReference type="EMBL" id="NPBY01000028">
    <property type="protein sequence ID" value="PAD77740.1"/>
    <property type="molecule type" value="Genomic_DNA"/>
</dbReference>